<protein>
    <submittedName>
        <fullName evidence="2">Uncharacterized protein</fullName>
    </submittedName>
</protein>
<evidence type="ECO:0000256" key="1">
    <source>
        <dbReference type="SAM" id="MobiDB-lite"/>
    </source>
</evidence>
<keyword evidence="3" id="KW-1185">Reference proteome</keyword>
<proteinExistence type="predicted"/>
<evidence type="ECO:0000313" key="3">
    <source>
        <dbReference type="Proteomes" id="UP000076727"/>
    </source>
</evidence>
<sequence>MSSKYSSLTIDLPSLDPPGTKRKLHRPFALTNPRPRYDQVAGYLRAAEPFDVLPRTLIPTRRITFKPPIMHYGWMAPQDFLLDYARSHKLTRQWGRKLIDAECIIRAVETIGKKCRGKVDDDGLVSLQITLIGPDREREKAVISIYTNFDLNRRNLPSEDTIERLRQAFGLEEPPKWYLDRFSWRWSYW</sequence>
<organism evidence="2 3">
    <name type="scientific">Daedalea quercina L-15889</name>
    <dbReference type="NCBI Taxonomy" id="1314783"/>
    <lineage>
        <taxon>Eukaryota</taxon>
        <taxon>Fungi</taxon>
        <taxon>Dikarya</taxon>
        <taxon>Basidiomycota</taxon>
        <taxon>Agaricomycotina</taxon>
        <taxon>Agaricomycetes</taxon>
        <taxon>Polyporales</taxon>
        <taxon>Fomitopsis</taxon>
    </lineage>
</organism>
<reference evidence="2 3" key="1">
    <citation type="journal article" date="2016" name="Mol. Biol. Evol.">
        <title>Comparative Genomics of Early-Diverging Mushroom-Forming Fungi Provides Insights into the Origins of Lignocellulose Decay Capabilities.</title>
        <authorList>
            <person name="Nagy L.G."/>
            <person name="Riley R."/>
            <person name="Tritt A."/>
            <person name="Adam C."/>
            <person name="Daum C."/>
            <person name="Floudas D."/>
            <person name="Sun H."/>
            <person name="Yadav J.S."/>
            <person name="Pangilinan J."/>
            <person name="Larsson K.H."/>
            <person name="Matsuura K."/>
            <person name="Barry K."/>
            <person name="Labutti K."/>
            <person name="Kuo R."/>
            <person name="Ohm R.A."/>
            <person name="Bhattacharya S.S."/>
            <person name="Shirouzu T."/>
            <person name="Yoshinaga Y."/>
            <person name="Martin F.M."/>
            <person name="Grigoriev I.V."/>
            <person name="Hibbett D.S."/>
        </authorList>
    </citation>
    <scope>NUCLEOTIDE SEQUENCE [LARGE SCALE GENOMIC DNA]</scope>
    <source>
        <strain evidence="2 3">L-15889</strain>
    </source>
</reference>
<dbReference type="OrthoDB" id="2774467at2759"/>
<dbReference type="EMBL" id="KV429171">
    <property type="protein sequence ID" value="KZT63584.1"/>
    <property type="molecule type" value="Genomic_DNA"/>
</dbReference>
<accession>A0A165KUA7</accession>
<name>A0A165KUA7_9APHY</name>
<gene>
    <name evidence="2" type="ORF">DAEQUDRAFT_733660</name>
</gene>
<evidence type="ECO:0000313" key="2">
    <source>
        <dbReference type="EMBL" id="KZT63584.1"/>
    </source>
</evidence>
<dbReference type="Proteomes" id="UP000076727">
    <property type="component" value="Unassembled WGS sequence"/>
</dbReference>
<dbReference type="AlphaFoldDB" id="A0A165KUA7"/>
<feature type="region of interest" description="Disordered" evidence="1">
    <location>
        <begin position="1"/>
        <end position="24"/>
    </location>
</feature>